<dbReference type="PROSITE" id="PS51755">
    <property type="entry name" value="OMPR_PHOB"/>
    <property type="match status" value="1"/>
</dbReference>
<dbReference type="InterPro" id="IPR001867">
    <property type="entry name" value="OmpR/PhoB-type_DNA-bd"/>
</dbReference>
<dbReference type="GO" id="GO:0000976">
    <property type="term" value="F:transcription cis-regulatory region binding"/>
    <property type="evidence" value="ECO:0007669"/>
    <property type="project" value="TreeGrafter"/>
</dbReference>
<dbReference type="EMBL" id="DRIG01000027">
    <property type="protein sequence ID" value="HEC77970.1"/>
    <property type="molecule type" value="Genomic_DNA"/>
</dbReference>
<dbReference type="Proteomes" id="UP000885826">
    <property type="component" value="Unassembled WGS sequence"/>
</dbReference>
<feature type="domain" description="Response regulatory" evidence="6">
    <location>
        <begin position="23"/>
        <end position="139"/>
    </location>
</feature>
<dbReference type="Gene3D" id="3.40.50.2300">
    <property type="match status" value="1"/>
</dbReference>
<dbReference type="GO" id="GO:0006355">
    <property type="term" value="P:regulation of DNA-templated transcription"/>
    <property type="evidence" value="ECO:0007669"/>
    <property type="project" value="InterPro"/>
</dbReference>
<dbReference type="CDD" id="cd00383">
    <property type="entry name" value="trans_reg_C"/>
    <property type="match status" value="1"/>
</dbReference>
<feature type="domain" description="OmpR/PhoB-type" evidence="7">
    <location>
        <begin position="148"/>
        <end position="245"/>
    </location>
</feature>
<dbReference type="SMART" id="SM00448">
    <property type="entry name" value="REC"/>
    <property type="match status" value="1"/>
</dbReference>
<evidence type="ECO:0000256" key="4">
    <source>
        <dbReference type="PROSITE-ProRule" id="PRU00169"/>
    </source>
</evidence>
<feature type="DNA-binding region" description="OmpR/PhoB-type" evidence="5">
    <location>
        <begin position="148"/>
        <end position="245"/>
    </location>
</feature>
<dbReference type="Pfam" id="PF00486">
    <property type="entry name" value="Trans_reg_C"/>
    <property type="match status" value="1"/>
</dbReference>
<evidence type="ECO:0000256" key="5">
    <source>
        <dbReference type="PROSITE-ProRule" id="PRU01091"/>
    </source>
</evidence>
<dbReference type="Pfam" id="PF00072">
    <property type="entry name" value="Response_reg"/>
    <property type="match status" value="1"/>
</dbReference>
<evidence type="ECO:0000313" key="8">
    <source>
        <dbReference type="EMBL" id="HEC77970.1"/>
    </source>
</evidence>
<dbReference type="SMART" id="SM00862">
    <property type="entry name" value="Trans_reg_C"/>
    <property type="match status" value="1"/>
</dbReference>
<dbReference type="InterPro" id="IPR039420">
    <property type="entry name" value="WalR-like"/>
</dbReference>
<evidence type="ECO:0000313" key="9">
    <source>
        <dbReference type="Proteomes" id="UP000885826"/>
    </source>
</evidence>
<keyword evidence="2" id="KW-0902">Two-component regulatory system</keyword>
<sequence>MYRGLRNLHKSQDRTPSARRELLIFVVEDEPGILELVSVHLRKSGFKVEGFPNSDSFQKAINTQSPDLIILDLMLPDADGFDICKYLKNSDEFSHIPIIILTARGEETDRVLGLELGADDYVTKPFSLRELVARVKAVLRRKERKEETKKIEIGGILTIDLQKYEVTMGSKKIELTPTEFRILKILSERKGWVYTRNQILENLWGRDKDVFDRTIDVHIKNLRKKLGPAGKFIKNVRGIGYKLEA</sequence>
<evidence type="ECO:0000259" key="6">
    <source>
        <dbReference type="PROSITE" id="PS50110"/>
    </source>
</evidence>
<evidence type="ECO:0000256" key="3">
    <source>
        <dbReference type="ARBA" id="ARBA00023125"/>
    </source>
</evidence>
<dbReference type="AlphaFoldDB" id="A0A9C9EL53"/>
<gene>
    <name evidence="8" type="ORF">ENI34_02365</name>
</gene>
<dbReference type="InterPro" id="IPR011006">
    <property type="entry name" value="CheY-like_superfamily"/>
</dbReference>
<dbReference type="Gene3D" id="6.10.250.690">
    <property type="match status" value="1"/>
</dbReference>
<keyword evidence="1 4" id="KW-0597">Phosphoprotein</keyword>
<keyword evidence="3 5" id="KW-0238">DNA-binding</keyword>
<dbReference type="InterPro" id="IPR001789">
    <property type="entry name" value="Sig_transdc_resp-reg_receiver"/>
</dbReference>
<dbReference type="PANTHER" id="PTHR48111:SF40">
    <property type="entry name" value="PHOSPHATE REGULON TRANSCRIPTIONAL REGULATORY PROTEIN PHOB"/>
    <property type="match status" value="1"/>
</dbReference>
<dbReference type="Gene3D" id="1.10.10.10">
    <property type="entry name" value="Winged helix-like DNA-binding domain superfamily/Winged helix DNA-binding domain"/>
    <property type="match status" value="1"/>
</dbReference>
<dbReference type="GO" id="GO:0005829">
    <property type="term" value="C:cytosol"/>
    <property type="evidence" value="ECO:0007669"/>
    <property type="project" value="TreeGrafter"/>
</dbReference>
<dbReference type="SUPFAM" id="SSF46894">
    <property type="entry name" value="C-terminal effector domain of the bipartite response regulators"/>
    <property type="match status" value="1"/>
</dbReference>
<evidence type="ECO:0000259" key="7">
    <source>
        <dbReference type="PROSITE" id="PS51755"/>
    </source>
</evidence>
<feature type="modified residue" description="4-aspartylphosphate" evidence="4">
    <location>
        <position position="72"/>
    </location>
</feature>
<dbReference type="PROSITE" id="PS50110">
    <property type="entry name" value="RESPONSE_REGULATORY"/>
    <property type="match status" value="1"/>
</dbReference>
<dbReference type="GO" id="GO:0032993">
    <property type="term" value="C:protein-DNA complex"/>
    <property type="evidence" value="ECO:0007669"/>
    <property type="project" value="TreeGrafter"/>
</dbReference>
<dbReference type="InterPro" id="IPR036388">
    <property type="entry name" value="WH-like_DNA-bd_sf"/>
</dbReference>
<evidence type="ECO:0000256" key="1">
    <source>
        <dbReference type="ARBA" id="ARBA00022553"/>
    </source>
</evidence>
<dbReference type="SUPFAM" id="SSF52172">
    <property type="entry name" value="CheY-like"/>
    <property type="match status" value="1"/>
</dbReference>
<organism evidence="8 9">
    <name type="scientific">candidate division WOR-3 bacterium</name>
    <dbReference type="NCBI Taxonomy" id="2052148"/>
    <lineage>
        <taxon>Bacteria</taxon>
        <taxon>Bacteria division WOR-3</taxon>
    </lineage>
</organism>
<dbReference type="InterPro" id="IPR016032">
    <property type="entry name" value="Sig_transdc_resp-reg_C-effctor"/>
</dbReference>
<accession>A0A9C9EL53</accession>
<evidence type="ECO:0000256" key="2">
    <source>
        <dbReference type="ARBA" id="ARBA00023012"/>
    </source>
</evidence>
<comment type="caution">
    <text evidence="8">The sequence shown here is derived from an EMBL/GenBank/DDBJ whole genome shotgun (WGS) entry which is preliminary data.</text>
</comment>
<proteinExistence type="predicted"/>
<name>A0A9C9EL53_UNCW3</name>
<reference evidence="8" key="1">
    <citation type="journal article" date="2020" name="mSystems">
        <title>Genome- and Community-Level Interaction Insights into Carbon Utilization and Element Cycling Functions of Hydrothermarchaeota in Hydrothermal Sediment.</title>
        <authorList>
            <person name="Zhou Z."/>
            <person name="Liu Y."/>
            <person name="Xu W."/>
            <person name="Pan J."/>
            <person name="Luo Z.H."/>
            <person name="Li M."/>
        </authorList>
    </citation>
    <scope>NUCLEOTIDE SEQUENCE</scope>
    <source>
        <strain evidence="8">HyVt-388</strain>
    </source>
</reference>
<protein>
    <submittedName>
        <fullName evidence="8">Response regulator transcription factor</fullName>
    </submittedName>
</protein>
<dbReference type="PANTHER" id="PTHR48111">
    <property type="entry name" value="REGULATOR OF RPOS"/>
    <property type="match status" value="1"/>
</dbReference>
<dbReference type="GO" id="GO:0000156">
    <property type="term" value="F:phosphorelay response regulator activity"/>
    <property type="evidence" value="ECO:0007669"/>
    <property type="project" value="TreeGrafter"/>
</dbReference>